<accession>A0ABQ9GQR0</accession>
<reference evidence="1 2" key="1">
    <citation type="submission" date="2023-02" db="EMBL/GenBank/DDBJ databases">
        <title>LHISI_Scaffold_Assembly.</title>
        <authorList>
            <person name="Stuart O.P."/>
            <person name="Cleave R."/>
            <person name="Magrath M.J.L."/>
            <person name="Mikheyev A.S."/>
        </authorList>
    </citation>
    <scope>NUCLEOTIDE SEQUENCE [LARGE SCALE GENOMIC DNA]</scope>
    <source>
        <strain evidence="1">Daus_M_001</strain>
        <tissue evidence="1">Leg muscle</tissue>
    </source>
</reference>
<comment type="caution">
    <text evidence="1">The sequence shown here is derived from an EMBL/GenBank/DDBJ whole genome shotgun (WGS) entry which is preliminary data.</text>
</comment>
<dbReference type="EMBL" id="JARBHB010000010">
    <property type="protein sequence ID" value="KAJ8874350.1"/>
    <property type="molecule type" value="Genomic_DNA"/>
</dbReference>
<evidence type="ECO:0000313" key="1">
    <source>
        <dbReference type="EMBL" id="KAJ8874350.1"/>
    </source>
</evidence>
<name>A0ABQ9GQR0_9NEOP</name>
<protein>
    <submittedName>
        <fullName evidence="1">Uncharacterized protein</fullName>
    </submittedName>
</protein>
<organism evidence="1 2">
    <name type="scientific">Dryococelus australis</name>
    <dbReference type="NCBI Taxonomy" id="614101"/>
    <lineage>
        <taxon>Eukaryota</taxon>
        <taxon>Metazoa</taxon>
        <taxon>Ecdysozoa</taxon>
        <taxon>Arthropoda</taxon>
        <taxon>Hexapoda</taxon>
        <taxon>Insecta</taxon>
        <taxon>Pterygota</taxon>
        <taxon>Neoptera</taxon>
        <taxon>Polyneoptera</taxon>
        <taxon>Phasmatodea</taxon>
        <taxon>Verophasmatodea</taxon>
        <taxon>Anareolatae</taxon>
        <taxon>Phasmatidae</taxon>
        <taxon>Eurycanthinae</taxon>
        <taxon>Dryococelus</taxon>
    </lineage>
</organism>
<keyword evidence="2" id="KW-1185">Reference proteome</keyword>
<proteinExistence type="predicted"/>
<gene>
    <name evidence="1" type="ORF">PR048_025198</name>
</gene>
<sequence length="533" mass="59811">MVMPLSAVNAVVRTSSVRIWLLCTTNTTLDTTAGKVKVHELRSSIDKAFIGVKRMTVLGVDFRTDMPTKIPSFNVQFQGLRYSPGPAYVSKGVVIVSKHLISVAERAADREASPLRWDHIQLRLSEGTSSSNSRSISPFPLLRNSASLLRHHSYPFAHVFMKCFSYLQFLVQTSKRRNDKHLVATQSDRRSSISTVNDFRNSFALRLACSPATKANRVQPPAWLTPEFSHVGIDAAGLRVFSGISRFPRPYSPRFTPVVSRDPARRRNWRSTRARYWRPTPSPFSSSFIAVGRRNGPSLAPYYSPVFELPLSRCFLAVAMSTPTHVSNMAGCPFTDQIPGDQLARRQNDQWIILLMFARLYVTRFNSVGFSKRHGVSLSDRGRPRIYTCGNRAGRCHWLAGFLGDLQFPCPYIPELFHTYLTPPSLALHEDDSGLPGEARQFVVRSKFVNCDRRLRSRFLSTPAPGNCHAIWRSKGTVAQRRNPVASVLNASAQEAADGLYTTAGALSNTWRARDSVRHETAPFNHFLNVLKD</sequence>
<evidence type="ECO:0000313" key="2">
    <source>
        <dbReference type="Proteomes" id="UP001159363"/>
    </source>
</evidence>
<dbReference type="Proteomes" id="UP001159363">
    <property type="component" value="Chromosome 9"/>
</dbReference>